<dbReference type="EMBL" id="RBPY01000055">
    <property type="protein sequence ID" value="RMO79929.1"/>
    <property type="molecule type" value="Genomic_DNA"/>
</dbReference>
<evidence type="ECO:0000313" key="2">
    <source>
        <dbReference type="Proteomes" id="UP000281350"/>
    </source>
</evidence>
<evidence type="ECO:0000313" key="1">
    <source>
        <dbReference type="EMBL" id="RMO79929.1"/>
    </source>
</evidence>
<name>A0A3M3YCS9_9PSED</name>
<organism evidence="1 2">
    <name type="scientific">Pseudomonas syringae pv. primulae</name>
    <dbReference type="NCBI Taxonomy" id="251707"/>
    <lineage>
        <taxon>Bacteria</taxon>
        <taxon>Pseudomonadati</taxon>
        <taxon>Pseudomonadota</taxon>
        <taxon>Gammaproteobacteria</taxon>
        <taxon>Pseudomonadales</taxon>
        <taxon>Pseudomonadaceae</taxon>
        <taxon>Pseudomonas</taxon>
    </lineage>
</organism>
<reference evidence="1 2" key="1">
    <citation type="submission" date="2018-08" db="EMBL/GenBank/DDBJ databases">
        <title>Recombination of ecologically and evolutionarily significant loci maintains genetic cohesion in the Pseudomonas syringae species complex.</title>
        <authorList>
            <person name="Dillon M."/>
            <person name="Thakur S."/>
            <person name="Almeida R.N.D."/>
            <person name="Weir B.S."/>
            <person name="Guttman D.S."/>
        </authorList>
    </citation>
    <scope>NUCLEOTIDE SEQUENCE [LARGE SCALE GENOMIC DNA]</scope>
    <source>
        <strain evidence="1 2">ICMP 2732</strain>
    </source>
</reference>
<protein>
    <submittedName>
        <fullName evidence="1">Uncharacterized protein</fullName>
    </submittedName>
</protein>
<accession>A0A3M3YCS9</accession>
<dbReference type="AlphaFoldDB" id="A0A3M3YCS9"/>
<gene>
    <name evidence="1" type="ORF">ALQ36_200065</name>
</gene>
<sequence length="94" mass="10803">MLFAAYAPDGIEFSTSLTLNAQGRETSRQMTPLRYSHQKDLEMSFQSRLPFRIYWYLPNRHLITPFWACMPKVHKVGKSGGTPCCAPIGERLPR</sequence>
<comment type="caution">
    <text evidence="1">The sequence shown here is derived from an EMBL/GenBank/DDBJ whole genome shotgun (WGS) entry which is preliminary data.</text>
</comment>
<proteinExistence type="predicted"/>
<dbReference type="Proteomes" id="UP000281350">
    <property type="component" value="Unassembled WGS sequence"/>
</dbReference>